<dbReference type="RefSeq" id="WP_013170445.1">
    <property type="nucleotide sequence ID" value="NC_014218.1"/>
</dbReference>
<dbReference type="Proteomes" id="UP000000376">
    <property type="component" value="Chromosome"/>
</dbReference>
<dbReference type="SUPFAM" id="SSF69572">
    <property type="entry name" value="Activating enzymes of the ubiquitin-like proteins"/>
    <property type="match status" value="1"/>
</dbReference>
<dbReference type="CDD" id="cd00757">
    <property type="entry name" value="ThiF_MoeB_HesA_family"/>
    <property type="match status" value="1"/>
</dbReference>
<protein>
    <submittedName>
        <fullName evidence="5">UBA/THIF-type NAD/FAD binding protein</fullName>
    </submittedName>
</protein>
<dbReference type="HOGENOM" id="CLU_013325_10_3_11"/>
<dbReference type="KEGG" id="ahe:Arch_1248"/>
<dbReference type="GO" id="GO:0008146">
    <property type="term" value="F:sulfotransferase activity"/>
    <property type="evidence" value="ECO:0007669"/>
    <property type="project" value="TreeGrafter"/>
</dbReference>
<gene>
    <name evidence="5" type="ordered locus">Arch_1248</name>
</gene>
<organism evidence="5 6">
    <name type="scientific">Arcanobacterium haemolyticum (strain ATCC 9345 / DSM 20595 / CCM 5947 / CCUG 17215 / LMG 16163 / NBRC 15585 / NCTC 8452 / 11018)</name>
    <dbReference type="NCBI Taxonomy" id="644284"/>
    <lineage>
        <taxon>Bacteria</taxon>
        <taxon>Bacillati</taxon>
        <taxon>Actinomycetota</taxon>
        <taxon>Actinomycetes</taxon>
        <taxon>Actinomycetales</taxon>
        <taxon>Actinomycetaceae</taxon>
        <taxon>Arcanobacterium</taxon>
    </lineage>
</organism>
<keyword evidence="6" id="KW-1185">Reference proteome</keyword>
<dbReference type="GO" id="GO:0008641">
    <property type="term" value="F:ubiquitin-like modifier activating enzyme activity"/>
    <property type="evidence" value="ECO:0007669"/>
    <property type="project" value="InterPro"/>
</dbReference>
<sequence length="239" mass="25339">MRYTRHIRLANFGDAGQSAVESARVLVIGAGGLGSPALMYMAAAGVGTLGIVDDDVVDITNLQRQVLHSTPGQGRPKVETATEALTALNPNVTIEAHQYRITSENAADLVNAYDIVLDCSDNFATRYLVNSACEAAGVPHVWGALIAYYGQVSVFLHDGESPTLEDLYPQSDEYNQLPSPQVKGTFGPVCGMVGSLMAVEAIKILTGVGKIMSGRVALFDAFGGQMRTIPITKRHNSGA</sequence>
<dbReference type="PANTHER" id="PTHR10953:SF102">
    <property type="entry name" value="ADENYLYLTRANSFERASE AND SULFURTRANSFERASE MOCS3"/>
    <property type="match status" value="1"/>
</dbReference>
<dbReference type="GO" id="GO:0005524">
    <property type="term" value="F:ATP binding"/>
    <property type="evidence" value="ECO:0007669"/>
    <property type="project" value="UniProtKB-KW"/>
</dbReference>
<dbReference type="PANTHER" id="PTHR10953">
    <property type="entry name" value="UBIQUITIN-ACTIVATING ENZYME E1"/>
    <property type="match status" value="1"/>
</dbReference>
<evidence type="ECO:0000259" key="4">
    <source>
        <dbReference type="Pfam" id="PF00899"/>
    </source>
</evidence>
<dbReference type="FunFam" id="3.40.50.720:FF:000033">
    <property type="entry name" value="Adenylyltransferase and sulfurtransferase MOCS3"/>
    <property type="match status" value="1"/>
</dbReference>
<evidence type="ECO:0000256" key="3">
    <source>
        <dbReference type="ARBA" id="ARBA00022840"/>
    </source>
</evidence>
<dbReference type="Pfam" id="PF00899">
    <property type="entry name" value="ThiF"/>
    <property type="match status" value="1"/>
</dbReference>
<dbReference type="GO" id="GO:0016779">
    <property type="term" value="F:nucleotidyltransferase activity"/>
    <property type="evidence" value="ECO:0007669"/>
    <property type="project" value="TreeGrafter"/>
</dbReference>
<dbReference type="eggNOG" id="COG0476">
    <property type="taxonomic scope" value="Bacteria"/>
</dbReference>
<proteinExistence type="predicted"/>
<dbReference type="STRING" id="644284.Arch_1248"/>
<dbReference type="AlphaFoldDB" id="D7BJX3"/>
<feature type="domain" description="THIF-type NAD/FAD binding fold" evidence="4">
    <location>
        <begin position="3"/>
        <end position="236"/>
    </location>
</feature>
<dbReference type="GO" id="GO:0004792">
    <property type="term" value="F:thiosulfate-cyanide sulfurtransferase activity"/>
    <property type="evidence" value="ECO:0007669"/>
    <property type="project" value="TreeGrafter"/>
</dbReference>
<keyword evidence="1" id="KW-0808">Transferase</keyword>
<evidence type="ECO:0000256" key="2">
    <source>
        <dbReference type="ARBA" id="ARBA00022741"/>
    </source>
</evidence>
<evidence type="ECO:0000313" key="6">
    <source>
        <dbReference type="Proteomes" id="UP000000376"/>
    </source>
</evidence>
<dbReference type="GO" id="GO:0005829">
    <property type="term" value="C:cytosol"/>
    <property type="evidence" value="ECO:0007669"/>
    <property type="project" value="TreeGrafter"/>
</dbReference>
<dbReference type="InterPro" id="IPR045886">
    <property type="entry name" value="ThiF/MoeB/HesA"/>
</dbReference>
<dbReference type="InterPro" id="IPR035985">
    <property type="entry name" value="Ubiquitin-activating_enz"/>
</dbReference>
<evidence type="ECO:0000313" key="5">
    <source>
        <dbReference type="EMBL" id="ADH92953.1"/>
    </source>
</evidence>
<dbReference type="EMBL" id="CP002045">
    <property type="protein sequence ID" value="ADH92953.1"/>
    <property type="molecule type" value="Genomic_DNA"/>
</dbReference>
<dbReference type="Gene3D" id="3.40.50.720">
    <property type="entry name" value="NAD(P)-binding Rossmann-like Domain"/>
    <property type="match status" value="1"/>
</dbReference>
<accession>D7BJX3</accession>
<keyword evidence="2" id="KW-0547">Nucleotide-binding</keyword>
<dbReference type="InterPro" id="IPR000594">
    <property type="entry name" value="ThiF_NAD_FAD-bd"/>
</dbReference>
<name>D7BJX3_ARCHD</name>
<keyword evidence="3" id="KW-0067">ATP-binding</keyword>
<evidence type="ECO:0000256" key="1">
    <source>
        <dbReference type="ARBA" id="ARBA00022679"/>
    </source>
</evidence>
<reference evidence="5 6" key="1">
    <citation type="journal article" date="2010" name="Stand. Genomic Sci.">
        <title>Complete genome sequence of Arcanobacterium haemolyticum type strain (11018).</title>
        <authorList>
            <person name="Yasawong M."/>
            <person name="Teshima H."/>
            <person name="Lapidus A."/>
            <person name="Nolan M."/>
            <person name="Lucas S."/>
            <person name="Glavina Del Rio T."/>
            <person name="Tice H."/>
            <person name="Cheng J."/>
            <person name="Bruce D."/>
            <person name="Detter C."/>
            <person name="Tapia R."/>
            <person name="Han C."/>
            <person name="Goodwin L."/>
            <person name="Pitluck S."/>
            <person name="Liolios K."/>
            <person name="Ivanova N."/>
            <person name="Mavromatis K."/>
            <person name="Mikhailova N."/>
            <person name="Pati A."/>
            <person name="Chen A."/>
            <person name="Palaniappan K."/>
            <person name="Land M."/>
            <person name="Hauser L."/>
            <person name="Chang Y."/>
            <person name="Jeffries C."/>
            <person name="Rohde M."/>
            <person name="Sikorski J."/>
            <person name="Pukall R."/>
            <person name="Goker M."/>
            <person name="Woyke T."/>
            <person name="Bristow J."/>
            <person name="Eisen J."/>
            <person name="Markowitz V."/>
            <person name="Hugenholtz P."/>
            <person name="Kyrpides N."/>
            <person name="Klenk H."/>
        </authorList>
    </citation>
    <scope>NUCLEOTIDE SEQUENCE [LARGE SCALE GENOMIC DNA]</scope>
    <source>
        <strain evidence="6">ATCC 9345 / DSM 20595 / CCUG 17215 / LMG 16163 / NBRC 15585 / NCTC 8452 / 11018</strain>
    </source>
</reference>